<evidence type="ECO:0000256" key="3">
    <source>
        <dbReference type="ARBA" id="ARBA00022741"/>
    </source>
</evidence>
<evidence type="ECO:0000256" key="4">
    <source>
        <dbReference type="ARBA" id="ARBA00022801"/>
    </source>
</evidence>
<dbReference type="InterPro" id="IPR015797">
    <property type="entry name" value="NUDIX_hydrolase-like_dom_sf"/>
</dbReference>
<evidence type="ECO:0000259" key="7">
    <source>
        <dbReference type="PROSITE" id="PS51462"/>
    </source>
</evidence>
<dbReference type="PANTHER" id="PTHR21340:SF0">
    <property type="entry name" value="BIS(5'-NUCLEOSYL)-TETRAPHOSPHATASE [ASYMMETRICAL]"/>
    <property type="match status" value="1"/>
</dbReference>
<dbReference type="CDD" id="cd03428">
    <property type="entry name" value="NUDIX_Ap4A_Nudt2"/>
    <property type="match status" value="1"/>
</dbReference>
<dbReference type="RefSeq" id="WP_343823040.1">
    <property type="nucleotide sequence ID" value="NZ_BAAACI010000001.1"/>
</dbReference>
<dbReference type="InterPro" id="IPR000086">
    <property type="entry name" value="NUDIX_hydrolase_dom"/>
</dbReference>
<dbReference type="PANTHER" id="PTHR21340">
    <property type="entry name" value="DIADENOSINE 5,5-P1,P4-TETRAPHOSPHATE PYROPHOSPHOHYDROLASE MUTT"/>
    <property type="match status" value="1"/>
</dbReference>
<comment type="caution">
    <text evidence="8">The sequence shown here is derived from an EMBL/GenBank/DDBJ whole genome shotgun (WGS) entry which is preliminary data.</text>
</comment>
<evidence type="ECO:0000256" key="1">
    <source>
        <dbReference type="ARBA" id="ARBA00005582"/>
    </source>
</evidence>
<accession>A0ABN1KGZ7</accession>
<keyword evidence="4 6" id="KW-0378">Hydrolase</keyword>
<dbReference type="PROSITE" id="PS51462">
    <property type="entry name" value="NUDIX"/>
    <property type="match status" value="1"/>
</dbReference>
<dbReference type="Pfam" id="PF00293">
    <property type="entry name" value="NUDIX"/>
    <property type="match status" value="1"/>
</dbReference>
<sequence length="149" mass="17181">MDILISNMDENMSYEKSCGAVVYRTSNKGIQYLLLKSIGLDSYWGFPKGHMEYSETEEETALREVFEECGLKVNLIDGFRATDKYIIDNFIEKEVVLFLGEADNSLTKIQVEEIEDYRWSNYEEAQSLLTFGSGRRILGEANKFLCEKI</sequence>
<dbReference type="InterPro" id="IPR003565">
    <property type="entry name" value="Tetra_PHTase"/>
</dbReference>
<evidence type="ECO:0000313" key="8">
    <source>
        <dbReference type="EMBL" id="GAA0766089.1"/>
    </source>
</evidence>
<evidence type="ECO:0000256" key="2">
    <source>
        <dbReference type="ARBA" id="ARBA00018911"/>
    </source>
</evidence>
<dbReference type="SUPFAM" id="SSF55811">
    <property type="entry name" value="Nudix"/>
    <property type="match status" value="1"/>
</dbReference>
<dbReference type="Gene3D" id="3.90.79.10">
    <property type="entry name" value="Nucleoside Triphosphate Pyrophosphohydrolase"/>
    <property type="match status" value="1"/>
</dbReference>
<evidence type="ECO:0000313" key="9">
    <source>
        <dbReference type="Proteomes" id="UP001501047"/>
    </source>
</evidence>
<evidence type="ECO:0000256" key="5">
    <source>
        <dbReference type="ARBA" id="ARBA00032644"/>
    </source>
</evidence>
<comment type="similarity">
    <text evidence="1 6">Belongs to the Nudix hydrolase family.</text>
</comment>
<dbReference type="PRINTS" id="PR00502">
    <property type="entry name" value="NUDIXFAMILY"/>
</dbReference>
<dbReference type="Proteomes" id="UP001501047">
    <property type="component" value="Unassembled WGS sequence"/>
</dbReference>
<organism evidence="8 9">
    <name type="scientific">Clostridium subterminale</name>
    <dbReference type="NCBI Taxonomy" id="1550"/>
    <lineage>
        <taxon>Bacteria</taxon>
        <taxon>Bacillati</taxon>
        <taxon>Bacillota</taxon>
        <taxon>Clostridia</taxon>
        <taxon>Eubacteriales</taxon>
        <taxon>Clostridiaceae</taxon>
        <taxon>Clostridium</taxon>
    </lineage>
</organism>
<dbReference type="PROSITE" id="PS00893">
    <property type="entry name" value="NUDIX_BOX"/>
    <property type="match status" value="1"/>
</dbReference>
<evidence type="ECO:0000256" key="6">
    <source>
        <dbReference type="RuleBase" id="RU003476"/>
    </source>
</evidence>
<proteinExistence type="inferred from homology"/>
<name>A0ABN1KGZ7_CLOSU</name>
<dbReference type="InterPro" id="IPR020084">
    <property type="entry name" value="NUDIX_hydrolase_CS"/>
</dbReference>
<feature type="domain" description="Nudix hydrolase" evidence="7">
    <location>
        <begin position="13"/>
        <end position="142"/>
    </location>
</feature>
<dbReference type="InterPro" id="IPR020476">
    <property type="entry name" value="Nudix_hydrolase"/>
</dbReference>
<gene>
    <name evidence="8" type="ORF">GCM10008908_03410</name>
</gene>
<dbReference type="EMBL" id="BAAACI010000001">
    <property type="protein sequence ID" value="GAA0766089.1"/>
    <property type="molecule type" value="Genomic_DNA"/>
</dbReference>
<protein>
    <recommendedName>
        <fullName evidence="2">Bis(5'-nucleosyl)-tetraphosphatase [asymmetrical]</fullName>
    </recommendedName>
    <alternativeName>
        <fullName evidence="5">Diadenosine 5',5'''-P1,P4-tetraphosphate asymmetrical hydrolase</fullName>
    </alternativeName>
</protein>
<keyword evidence="9" id="KW-1185">Reference proteome</keyword>
<dbReference type="InterPro" id="IPR051325">
    <property type="entry name" value="Nudix_hydrolase_domain"/>
</dbReference>
<reference evidence="8 9" key="1">
    <citation type="journal article" date="2019" name="Int. J. Syst. Evol. Microbiol.">
        <title>The Global Catalogue of Microorganisms (GCM) 10K type strain sequencing project: providing services to taxonomists for standard genome sequencing and annotation.</title>
        <authorList>
            <consortium name="The Broad Institute Genomics Platform"/>
            <consortium name="The Broad Institute Genome Sequencing Center for Infectious Disease"/>
            <person name="Wu L."/>
            <person name="Ma J."/>
        </authorList>
    </citation>
    <scope>NUCLEOTIDE SEQUENCE [LARGE SCALE GENOMIC DNA]</scope>
    <source>
        <strain evidence="8 9">JCM 1417</strain>
    </source>
</reference>
<keyword evidence="3" id="KW-0547">Nucleotide-binding</keyword>